<dbReference type="InterPro" id="IPR036397">
    <property type="entry name" value="RNaseH_sf"/>
</dbReference>
<dbReference type="GO" id="GO:0003676">
    <property type="term" value="F:nucleic acid binding"/>
    <property type="evidence" value="ECO:0007669"/>
    <property type="project" value="InterPro"/>
</dbReference>
<dbReference type="OrthoDB" id="5871067at2759"/>
<evidence type="ECO:0008006" key="3">
    <source>
        <dbReference type="Google" id="ProtNLM"/>
    </source>
</evidence>
<dbReference type="AlphaFoldDB" id="A0A9P1J4I5"/>
<dbReference type="PANTHER" id="PTHR33568">
    <property type="entry name" value="DNA POLYMERASE"/>
    <property type="match status" value="1"/>
</dbReference>
<comment type="caution">
    <text evidence="1">The sequence shown here is derived from an EMBL/GenBank/DDBJ whole genome shotgun (WGS) entry which is preliminary data.</text>
</comment>
<organism evidence="1 2">
    <name type="scientific">Caenorhabditis angaria</name>
    <dbReference type="NCBI Taxonomy" id="860376"/>
    <lineage>
        <taxon>Eukaryota</taxon>
        <taxon>Metazoa</taxon>
        <taxon>Ecdysozoa</taxon>
        <taxon>Nematoda</taxon>
        <taxon>Chromadorea</taxon>
        <taxon>Rhabditida</taxon>
        <taxon>Rhabditina</taxon>
        <taxon>Rhabditomorpha</taxon>
        <taxon>Rhabditoidea</taxon>
        <taxon>Rhabditidae</taxon>
        <taxon>Peloderinae</taxon>
        <taxon>Caenorhabditis</taxon>
    </lineage>
</organism>
<keyword evidence="2" id="KW-1185">Reference proteome</keyword>
<gene>
    <name evidence="1" type="ORF">CAMP_LOCUS19137</name>
</gene>
<evidence type="ECO:0000313" key="2">
    <source>
        <dbReference type="Proteomes" id="UP001152747"/>
    </source>
</evidence>
<protein>
    <recommendedName>
        <fullName evidence="3">DNA-directed DNA polymerase</fullName>
    </recommendedName>
</protein>
<dbReference type="PANTHER" id="PTHR33568:SF3">
    <property type="entry name" value="DNA-DIRECTED DNA POLYMERASE"/>
    <property type="match status" value="1"/>
</dbReference>
<dbReference type="Gene3D" id="3.30.420.10">
    <property type="entry name" value="Ribonuclease H-like superfamily/Ribonuclease H"/>
    <property type="match status" value="1"/>
</dbReference>
<evidence type="ECO:0000313" key="1">
    <source>
        <dbReference type="EMBL" id="CAI5456500.1"/>
    </source>
</evidence>
<sequence length="409" mass="46285">MLGKITHPGLKESSGIWHNRRPREMINGFVLQNELMKIMQSNATVMLDDELELELHVFNDVRGGCVDDNSNDFFDEESGLKSIIITKGKCLLKAIVFGKSHFLHYSAESQSDKQKTGNTWSNRKKNQGSSIDYSVSSYEHQLKIPSTETHSLEDLKAIAAKDKSWRFILWTRPYNSTKYKVFMNLNPNSRRICSIAFGSGPITVTNSLTNQYVSWPTRKSRAEIRIDVDHEVNAVALKSVCDLCMPQNGAGCQECPKPRYIAYNTIQAGETVIEAFTNLLLKEVAYHDRTFIAHIGGRYDLHFILSSIYHKCLDRLSIIAQGRNILSTTVDISNIPSSSKNRGANRQEVAHVEHLLKNKSMAEVDASRTQRTIGFNKIRFIDSYNFLNMSLESMPKASGFDEDVKGFFP</sequence>
<dbReference type="Proteomes" id="UP001152747">
    <property type="component" value="Unassembled WGS sequence"/>
</dbReference>
<proteinExistence type="predicted"/>
<dbReference type="EMBL" id="CANHGI010000006">
    <property type="protein sequence ID" value="CAI5456500.1"/>
    <property type="molecule type" value="Genomic_DNA"/>
</dbReference>
<dbReference type="InterPro" id="IPR012337">
    <property type="entry name" value="RNaseH-like_sf"/>
</dbReference>
<accession>A0A9P1J4I5</accession>
<reference evidence="1" key="1">
    <citation type="submission" date="2022-11" db="EMBL/GenBank/DDBJ databases">
        <authorList>
            <person name="Kikuchi T."/>
        </authorList>
    </citation>
    <scope>NUCLEOTIDE SEQUENCE</scope>
    <source>
        <strain evidence="1">PS1010</strain>
    </source>
</reference>
<dbReference type="SUPFAM" id="SSF53098">
    <property type="entry name" value="Ribonuclease H-like"/>
    <property type="match status" value="1"/>
</dbReference>
<name>A0A9P1J4I5_9PELO</name>